<proteinExistence type="predicted"/>
<dbReference type="EMBL" id="CALNXK010000054">
    <property type="protein sequence ID" value="CAH3134438.1"/>
    <property type="molecule type" value="Genomic_DNA"/>
</dbReference>
<dbReference type="SMART" id="SM00054">
    <property type="entry name" value="EFh"/>
    <property type="match status" value="3"/>
</dbReference>
<name>A0ABN8P5E0_9CNID</name>
<keyword evidence="1" id="KW-0479">Metal-binding</keyword>
<dbReference type="SUPFAM" id="SSF47473">
    <property type="entry name" value="EF-hand"/>
    <property type="match status" value="1"/>
</dbReference>
<evidence type="ECO:0000256" key="2">
    <source>
        <dbReference type="ARBA" id="ARBA00022737"/>
    </source>
</evidence>
<organism evidence="5 6">
    <name type="scientific">Porites lobata</name>
    <dbReference type="NCBI Taxonomy" id="104759"/>
    <lineage>
        <taxon>Eukaryota</taxon>
        <taxon>Metazoa</taxon>
        <taxon>Cnidaria</taxon>
        <taxon>Anthozoa</taxon>
        <taxon>Hexacorallia</taxon>
        <taxon>Scleractinia</taxon>
        <taxon>Fungiina</taxon>
        <taxon>Poritidae</taxon>
        <taxon>Porites</taxon>
    </lineage>
</organism>
<dbReference type="Pfam" id="PF13499">
    <property type="entry name" value="EF-hand_7"/>
    <property type="match status" value="1"/>
</dbReference>
<comment type="caution">
    <text evidence="5">The sequence shown here is derived from an EMBL/GenBank/DDBJ whole genome shotgun (WGS) entry which is preliminary data.</text>
</comment>
<dbReference type="InterPro" id="IPR018247">
    <property type="entry name" value="EF_Hand_1_Ca_BS"/>
</dbReference>
<evidence type="ECO:0000256" key="3">
    <source>
        <dbReference type="ARBA" id="ARBA00022837"/>
    </source>
</evidence>
<sequence>MGSTIAGKNRAKMAESLWRDTHFTRDEVIGLLGVFEAEAKGEKMDRSKFRDFLHKEFGLTEDIMLDRVFRVFNEENDGNLSMREWIMGLSKIKGTPKEQIDFCFKVYDINGAGYLTREGIQHLLKDCMVKSATEEDADENEKEIVDIVMKKMDEDHDGKISPLDYETAVLKEGCLLMEAFGKCLPDRKIVDEFIQKSMQRMDQQSFNHYQLVSPSQ</sequence>
<feature type="domain" description="EF-hand" evidence="4">
    <location>
        <begin position="140"/>
        <end position="175"/>
    </location>
</feature>
<feature type="domain" description="EF-hand" evidence="4">
    <location>
        <begin position="95"/>
        <end position="130"/>
    </location>
</feature>
<evidence type="ECO:0000313" key="5">
    <source>
        <dbReference type="EMBL" id="CAH3134438.1"/>
    </source>
</evidence>
<dbReference type="InterPro" id="IPR028846">
    <property type="entry name" value="Recoverin"/>
</dbReference>
<dbReference type="PROSITE" id="PS50222">
    <property type="entry name" value="EF_HAND_2"/>
    <property type="match status" value="2"/>
</dbReference>
<dbReference type="PANTHER" id="PTHR23055">
    <property type="entry name" value="CALCIUM BINDING PROTEINS"/>
    <property type="match status" value="1"/>
</dbReference>
<dbReference type="InterPro" id="IPR002048">
    <property type="entry name" value="EF_hand_dom"/>
</dbReference>
<accession>A0ABN8P5E0</accession>
<dbReference type="InterPro" id="IPR011992">
    <property type="entry name" value="EF-hand-dom_pair"/>
</dbReference>
<dbReference type="Proteomes" id="UP001159405">
    <property type="component" value="Unassembled WGS sequence"/>
</dbReference>
<evidence type="ECO:0000256" key="1">
    <source>
        <dbReference type="ARBA" id="ARBA00022723"/>
    </source>
</evidence>
<keyword evidence="6" id="KW-1185">Reference proteome</keyword>
<dbReference type="Gene3D" id="1.10.238.10">
    <property type="entry name" value="EF-hand"/>
    <property type="match status" value="1"/>
</dbReference>
<dbReference type="PROSITE" id="PS00018">
    <property type="entry name" value="EF_HAND_1"/>
    <property type="match status" value="1"/>
</dbReference>
<keyword evidence="3" id="KW-0106">Calcium</keyword>
<keyword evidence="2" id="KW-0677">Repeat</keyword>
<gene>
    <name evidence="5" type="ORF">PLOB_00037364</name>
</gene>
<protein>
    <recommendedName>
        <fullName evidence="4">EF-hand domain-containing protein</fullName>
    </recommendedName>
</protein>
<evidence type="ECO:0000313" key="6">
    <source>
        <dbReference type="Proteomes" id="UP001159405"/>
    </source>
</evidence>
<reference evidence="5 6" key="1">
    <citation type="submission" date="2022-05" db="EMBL/GenBank/DDBJ databases">
        <authorList>
            <consortium name="Genoscope - CEA"/>
            <person name="William W."/>
        </authorList>
    </citation>
    <scope>NUCLEOTIDE SEQUENCE [LARGE SCALE GENOMIC DNA]</scope>
</reference>
<evidence type="ECO:0000259" key="4">
    <source>
        <dbReference type="PROSITE" id="PS50222"/>
    </source>
</evidence>
<dbReference type="PANTHER" id="PTHR23055:SF60">
    <property type="entry name" value="CALAXIN"/>
    <property type="match status" value="1"/>
</dbReference>